<feature type="compositionally biased region" description="Polar residues" evidence="4">
    <location>
        <begin position="498"/>
        <end position="521"/>
    </location>
</feature>
<evidence type="ECO:0000313" key="5">
    <source>
        <dbReference type="WBParaSite" id="maker-PairedContig_1098-snap-gene-0.8-mRNA-1"/>
    </source>
</evidence>
<dbReference type="Gene3D" id="3.40.50.300">
    <property type="entry name" value="P-loop containing nucleotide triphosphate hydrolases"/>
    <property type="match status" value="2"/>
</dbReference>
<feature type="compositionally biased region" description="Low complexity" evidence="4">
    <location>
        <begin position="527"/>
        <end position="537"/>
    </location>
</feature>
<feature type="region of interest" description="Disordered" evidence="4">
    <location>
        <begin position="387"/>
        <end position="603"/>
    </location>
</feature>
<feature type="compositionally biased region" description="Polar residues" evidence="4">
    <location>
        <begin position="114"/>
        <end position="151"/>
    </location>
</feature>
<evidence type="ECO:0000256" key="2">
    <source>
        <dbReference type="ARBA" id="ARBA00022741"/>
    </source>
</evidence>
<name>A0A1I8EAD0_WUCBA</name>
<dbReference type="STRING" id="6293.A0A1I8EAD0"/>
<dbReference type="SUPFAM" id="SSF52540">
    <property type="entry name" value="P-loop containing nucleoside triphosphate hydrolases"/>
    <property type="match status" value="2"/>
</dbReference>
<dbReference type="PRINTS" id="PR00094">
    <property type="entry name" value="ADENYLTKNASE"/>
</dbReference>
<dbReference type="AlphaFoldDB" id="A0A1I8EAD0"/>
<dbReference type="CDD" id="cd01428">
    <property type="entry name" value="ADK"/>
    <property type="match status" value="2"/>
</dbReference>
<feature type="compositionally biased region" description="Polar residues" evidence="4">
    <location>
        <begin position="427"/>
        <end position="452"/>
    </location>
</feature>
<feature type="region of interest" description="Disordered" evidence="4">
    <location>
        <begin position="93"/>
        <end position="153"/>
    </location>
</feature>
<dbReference type="WBParaSite" id="maker-PairedContig_1098-snap-gene-0.8-mRNA-1">
    <property type="protein sequence ID" value="maker-PairedContig_1098-snap-gene-0.8-mRNA-1"/>
    <property type="gene ID" value="maker-PairedContig_1098-snap-gene-0.8"/>
</dbReference>
<feature type="compositionally biased region" description="Basic and acidic residues" evidence="4">
    <location>
        <begin position="400"/>
        <end position="411"/>
    </location>
</feature>
<reference evidence="5" key="1">
    <citation type="submission" date="2016-11" db="UniProtKB">
        <authorList>
            <consortium name="WormBaseParasite"/>
        </authorList>
    </citation>
    <scope>IDENTIFICATION</scope>
    <source>
        <strain evidence="5">pt0022</strain>
    </source>
</reference>
<dbReference type="InterPro" id="IPR027417">
    <property type="entry name" value="P-loop_NTPase"/>
</dbReference>
<proteinExistence type="inferred from homology"/>
<dbReference type="GO" id="GO:0005524">
    <property type="term" value="F:ATP binding"/>
    <property type="evidence" value="ECO:0007669"/>
    <property type="project" value="InterPro"/>
</dbReference>
<evidence type="ECO:0000256" key="3">
    <source>
        <dbReference type="ARBA" id="ARBA00022777"/>
    </source>
</evidence>
<keyword evidence="3" id="KW-0418">Kinase</keyword>
<organism evidence="5">
    <name type="scientific">Wuchereria bancrofti</name>
    <dbReference type="NCBI Taxonomy" id="6293"/>
    <lineage>
        <taxon>Eukaryota</taxon>
        <taxon>Metazoa</taxon>
        <taxon>Ecdysozoa</taxon>
        <taxon>Nematoda</taxon>
        <taxon>Chromadorea</taxon>
        <taxon>Rhabditida</taxon>
        <taxon>Spirurina</taxon>
        <taxon>Spiruromorpha</taxon>
        <taxon>Filarioidea</taxon>
        <taxon>Onchocercidae</taxon>
        <taxon>Wuchereria</taxon>
    </lineage>
</organism>
<accession>A0A1I8EAD0</accession>
<feature type="compositionally biased region" description="Polar residues" evidence="4">
    <location>
        <begin position="566"/>
        <end position="582"/>
    </location>
</feature>
<keyword evidence="2" id="KW-0547">Nucleotide-binding</keyword>
<feature type="compositionally biased region" description="Polar residues" evidence="4">
    <location>
        <begin position="548"/>
        <end position="557"/>
    </location>
</feature>
<dbReference type="PANTHER" id="PTHR23359">
    <property type="entry name" value="NUCLEOTIDE KINASE"/>
    <property type="match status" value="1"/>
</dbReference>
<sequence>MGAEAKRYLQEHAIPQLFEDLKEGRQIKRFIKLSSRSLLNGLQSLITGLICNKPEDPIEFLESSLGKVRQNPSFEYKWDSFVDKKVLQEYDQPSVTSGLTVSPPEKPKKKAKSRTSGTKKQATRVSPNRSVVPSTTTTNNKSSLRPSSVMQTAEAASIPDVPIVLFMGGPGGGKTRHAARVQEALSKFGLVHICMPDMIRAAIAKYQNINLEWKEAAQRYQRGELIPNNLALGLVKAEMSEHQGAKAFFLEGFPREARQVESFEREVKPVNMAMILDYDEITLRHHMESRGLDTEIIDAKIREFKLKTLPSAKYFDDQRLLHLIPGEQSDQWIFERMKLLIQRAMELGVPVTTSKVASRAESPLQRPDAVATVAEAVAIVEAAVATAQTSENQSCPATKAEVEKNETKADLRLSSATGAEGEPATLALNSPVTARDITNTRTSASEKPTSETTSEKDKPLTASKRQPSRKGNAASESKLREVRVDSAITNTEVREKSQISGTTSESITQPAPVTPVSTNDAPNLEGSSQSSRQSTKSFTKKTLSKISRTVSQTSKSSETSRRSPHSAKSGSQSAQTIKSETQLIGGPSPDSKSNASAVDNRFPPGLPNNASAIVIVGPPGSNKAEISKRIAVRYDGFMYLSMGDLLRKEVQVNADDQLWRRIGKKMDGGEAVPTKICRELLYSKIYDEDNISSGYIIEGYPRAKNQAIDFENQIDRLVSVILIDCTEDFCIETIKKRKKEGIVVRTDDNPEVINARLQMFKQNTLPMLKYFDDKGKLKVVDGDNNLEKIFEEIVEELDSTILAKDRECERSQSLSEESQKKIAGQ</sequence>
<protein>
    <submittedName>
        <fullName evidence="5">Uncharacterized protein</fullName>
    </submittedName>
</protein>
<dbReference type="Pfam" id="PF00406">
    <property type="entry name" value="ADK"/>
    <property type="match status" value="2"/>
</dbReference>
<dbReference type="HAMAP" id="MF_00235">
    <property type="entry name" value="Adenylate_kinase_Adk"/>
    <property type="match status" value="1"/>
</dbReference>
<dbReference type="GO" id="GO:0006139">
    <property type="term" value="P:nucleobase-containing compound metabolic process"/>
    <property type="evidence" value="ECO:0007669"/>
    <property type="project" value="InterPro"/>
</dbReference>
<keyword evidence="1" id="KW-0808">Transferase</keyword>
<dbReference type="InterPro" id="IPR000850">
    <property type="entry name" value="Adenylat/UMP-CMP_kin"/>
</dbReference>
<dbReference type="GO" id="GO:0019205">
    <property type="term" value="F:nucleobase-containing compound kinase activity"/>
    <property type="evidence" value="ECO:0007669"/>
    <property type="project" value="InterPro"/>
</dbReference>
<evidence type="ECO:0000256" key="1">
    <source>
        <dbReference type="ARBA" id="ARBA00022679"/>
    </source>
</evidence>
<evidence type="ECO:0000256" key="4">
    <source>
        <dbReference type="SAM" id="MobiDB-lite"/>
    </source>
</evidence>